<gene>
    <name evidence="2" type="ORF">ETAA1_38190</name>
</gene>
<reference evidence="2 3" key="1">
    <citation type="submission" date="2019-02" db="EMBL/GenBank/DDBJ databases">
        <title>Deep-cultivation of Planctomycetes and their phenomic and genomic characterization uncovers novel biology.</title>
        <authorList>
            <person name="Wiegand S."/>
            <person name="Jogler M."/>
            <person name="Boedeker C."/>
            <person name="Pinto D."/>
            <person name="Vollmers J."/>
            <person name="Rivas-Marin E."/>
            <person name="Kohn T."/>
            <person name="Peeters S.H."/>
            <person name="Heuer A."/>
            <person name="Rast P."/>
            <person name="Oberbeckmann S."/>
            <person name="Bunk B."/>
            <person name="Jeske O."/>
            <person name="Meyerdierks A."/>
            <person name="Storesund J.E."/>
            <person name="Kallscheuer N."/>
            <person name="Luecker S."/>
            <person name="Lage O.M."/>
            <person name="Pohl T."/>
            <person name="Merkel B.J."/>
            <person name="Hornburger P."/>
            <person name="Mueller R.-W."/>
            <person name="Bruemmer F."/>
            <person name="Labrenz M."/>
            <person name="Spormann A.M."/>
            <person name="Op den Camp H."/>
            <person name="Overmann J."/>
            <person name="Amann R."/>
            <person name="Jetten M.S.M."/>
            <person name="Mascher T."/>
            <person name="Medema M.H."/>
            <person name="Devos D.P."/>
            <person name="Kaster A.-K."/>
            <person name="Ovreas L."/>
            <person name="Rohde M."/>
            <person name="Galperin M.Y."/>
            <person name="Jogler C."/>
        </authorList>
    </citation>
    <scope>NUCLEOTIDE SEQUENCE [LARGE SCALE GENOMIC DNA]</scope>
    <source>
        <strain evidence="2 3">ETA_A1</strain>
    </source>
</reference>
<dbReference type="EMBL" id="CP036273">
    <property type="protein sequence ID" value="QDU21846.1"/>
    <property type="molecule type" value="Genomic_DNA"/>
</dbReference>
<keyword evidence="3" id="KW-1185">Reference proteome</keyword>
<dbReference type="Proteomes" id="UP000319576">
    <property type="component" value="Chromosome"/>
</dbReference>
<accession>A0A517XWF6</accession>
<protein>
    <submittedName>
        <fullName evidence="2">Uncharacterized protein</fullName>
    </submittedName>
</protein>
<proteinExistence type="predicted"/>
<name>A0A517XWF6_9BACT</name>
<feature type="compositionally biased region" description="Basic and acidic residues" evidence="1">
    <location>
        <begin position="16"/>
        <end position="43"/>
    </location>
</feature>
<dbReference type="AlphaFoldDB" id="A0A517XWF6"/>
<feature type="region of interest" description="Disordered" evidence="1">
    <location>
        <begin position="1"/>
        <end position="93"/>
    </location>
</feature>
<evidence type="ECO:0000313" key="2">
    <source>
        <dbReference type="EMBL" id="QDU21846.1"/>
    </source>
</evidence>
<evidence type="ECO:0000313" key="3">
    <source>
        <dbReference type="Proteomes" id="UP000319576"/>
    </source>
</evidence>
<evidence type="ECO:0000256" key="1">
    <source>
        <dbReference type="SAM" id="MobiDB-lite"/>
    </source>
</evidence>
<organism evidence="2 3">
    <name type="scientific">Urbifossiella limnaea</name>
    <dbReference type="NCBI Taxonomy" id="2528023"/>
    <lineage>
        <taxon>Bacteria</taxon>
        <taxon>Pseudomonadati</taxon>
        <taxon>Planctomycetota</taxon>
        <taxon>Planctomycetia</taxon>
        <taxon>Gemmatales</taxon>
        <taxon>Gemmataceae</taxon>
        <taxon>Urbifossiella</taxon>
    </lineage>
</organism>
<sequence>MGGAADTSYWAGPSAPRRDPDRSPNSRVRPDGDPRPTDVESPRGRRGRGSVCLARPSTAGQRPERQKHPGKTGPLELTGPRLHSQKAQLPGPPVTARCHRCAEAGRVSCSVGFGVLSLGRLLTRTPTNHATVPNRAPTPAVRAIASAPQNGNGSRLGTLRDPKSIADYTYAERFQLDITHRELITALQKGDVLMPPGSASAQLMGELTVATGREVALIRIGNQRWLRLGGRDGVVVVDADRVIAHTHPSGELRFSVGPDSDMAVFTNPDLKLTKQKSSVLIAPDGTAVRLPIPR</sequence>
<dbReference type="KEGG" id="uli:ETAA1_38190"/>